<dbReference type="InterPro" id="IPR013815">
    <property type="entry name" value="ATP_grasp_subdomain_1"/>
</dbReference>
<evidence type="ECO:0000313" key="8">
    <source>
        <dbReference type="Proteomes" id="UP000265882"/>
    </source>
</evidence>
<reference evidence="7 8" key="1">
    <citation type="journal article" date="2017" name="ISME J.">
        <title>Energy and carbon metabolisms in a deep terrestrial subsurface fluid microbial community.</title>
        <authorList>
            <person name="Momper L."/>
            <person name="Jungbluth S.P."/>
            <person name="Lee M.D."/>
            <person name="Amend J.P."/>
        </authorList>
    </citation>
    <scope>NUCLEOTIDE SEQUENCE [LARGE SCALE GENOMIC DNA]</scope>
    <source>
        <strain evidence="7">SURF_5</strain>
    </source>
</reference>
<dbReference type="InterPro" id="IPR032875">
    <property type="entry name" value="Succ_CoA_lig_flav_dom"/>
</dbReference>
<sequence>MSNDLEQILNPKSIAVVGATNRAGSVGLAIFSNLLAGYQGVLYPVNPKAKAVHGVRAYPRLLDTPDEVDVAIIIVPAESVLPVVEEAIEKRVKGVVVISSGFKEVLGRGAELEVRLKEVVRKRGLRLIGPNCLGIINTNPSVCMNASFARKMPRPGNIAFISQSGALGTAVLDFAEGEGIGFSKFVSFGNKADVNELDLLRYLKDDPETDVILMYLEDISDGRRFIEIASEITWDSHKPILAMKSGRSPEGARAAASHTGSLAGSDLAYDALFLQSGIQRVESTSELFNTAAAFANQPMPKGNRIAVITNAGGPGIIATDAAIRHGLKLASLSPETCEKLRQHLPVTACINNPVDIIGDATHERYELAIRDILMDEAVDGGIIILTPQAMTDIMATAEIVPRVTKGINKPVLCSFMGVVDVSEGVRYLEQHGIPNYAFPEEAVRAMASMERFGNRLTLGKREIRRVAADSETAAQIIAGKLRNKERAFLPEKEANEILQCYGFPVLKSVLIKDESEIEAAVDQVGLPVAVKICSPDIVHKFEAGGVQLKINSVRQAQKAYTEILANVRKVNPAAEIKGILIERMARGGVEVILGAARDEKFGPICMFGLGGTFVEALKDVTFRLAPMWEISAELMIRSIKSYRILTGIRGIPASDIDAIKDCILRLSQMVTDHPEIAELDINPLIVYPAGKGCVVADSRILLKRVAATENTDKEIPTGELQKVKVS</sequence>
<dbReference type="Pfam" id="PF13380">
    <property type="entry name" value="CoA_binding_2"/>
    <property type="match status" value="1"/>
</dbReference>
<dbReference type="InterPro" id="IPR051538">
    <property type="entry name" value="Acyl-CoA_Synth/Transferase"/>
</dbReference>
<dbReference type="InterPro" id="IPR003781">
    <property type="entry name" value="CoA-bd"/>
</dbReference>
<name>A0A3A4NE21_ABYX5</name>
<keyword evidence="2 5" id="KW-0547">Nucleotide-binding</keyword>
<evidence type="ECO:0000256" key="2">
    <source>
        <dbReference type="ARBA" id="ARBA00022741"/>
    </source>
</evidence>
<dbReference type="InterPro" id="IPR016102">
    <property type="entry name" value="Succinyl-CoA_synth-like"/>
</dbReference>
<dbReference type="Gene3D" id="3.30.1490.20">
    <property type="entry name" value="ATP-grasp fold, A domain"/>
    <property type="match status" value="1"/>
</dbReference>
<feature type="domain" description="ATP-grasp" evidence="6">
    <location>
        <begin position="495"/>
        <end position="531"/>
    </location>
</feature>
<organism evidence="7 8">
    <name type="scientific">Abyssobacteria bacterium (strain SURF_5)</name>
    <dbReference type="NCBI Taxonomy" id="2093360"/>
    <lineage>
        <taxon>Bacteria</taxon>
        <taxon>Pseudomonadati</taxon>
        <taxon>Candidatus Hydrogenedentota</taxon>
        <taxon>Candidatus Abyssobacteria</taxon>
    </lineage>
</organism>
<dbReference type="Gene3D" id="3.30.470.20">
    <property type="entry name" value="ATP-grasp fold, B domain"/>
    <property type="match status" value="1"/>
</dbReference>
<comment type="caution">
    <text evidence="7">The sequence shown here is derived from an EMBL/GenBank/DDBJ whole genome shotgun (WGS) entry which is preliminary data.</text>
</comment>
<dbReference type="GO" id="GO:0046872">
    <property type="term" value="F:metal ion binding"/>
    <property type="evidence" value="ECO:0007669"/>
    <property type="project" value="InterPro"/>
</dbReference>
<dbReference type="InterPro" id="IPR011761">
    <property type="entry name" value="ATP-grasp"/>
</dbReference>
<dbReference type="Gene3D" id="3.40.50.720">
    <property type="entry name" value="NAD(P)-binding Rossmann-like Domain"/>
    <property type="match status" value="1"/>
</dbReference>
<evidence type="ECO:0000313" key="7">
    <source>
        <dbReference type="EMBL" id="RJP16616.1"/>
    </source>
</evidence>
<dbReference type="PROSITE" id="PS50975">
    <property type="entry name" value="ATP_GRASP"/>
    <property type="match status" value="1"/>
</dbReference>
<dbReference type="PANTHER" id="PTHR43334">
    <property type="entry name" value="ACETATE--COA LIGASE [ADP-FORMING]"/>
    <property type="match status" value="1"/>
</dbReference>
<comment type="similarity">
    <text evidence="4">In the N-terminal section; belongs to the acetate CoA ligase alpha subunit family.</text>
</comment>
<dbReference type="Pfam" id="PF13607">
    <property type="entry name" value="Succ_CoA_lig"/>
    <property type="match status" value="1"/>
</dbReference>
<dbReference type="Proteomes" id="UP000265882">
    <property type="component" value="Unassembled WGS sequence"/>
</dbReference>
<protein>
    <submittedName>
        <fullName evidence="7">CoA-binding protein</fullName>
    </submittedName>
</protein>
<dbReference type="PANTHER" id="PTHR43334:SF1">
    <property type="entry name" value="3-HYDROXYPROPIONATE--COA LIGASE [ADP-FORMING]"/>
    <property type="match status" value="1"/>
</dbReference>
<proteinExistence type="inferred from homology"/>
<dbReference type="GO" id="GO:0005524">
    <property type="term" value="F:ATP binding"/>
    <property type="evidence" value="ECO:0007669"/>
    <property type="project" value="UniProtKB-UniRule"/>
</dbReference>
<keyword evidence="3 5" id="KW-0067">ATP-binding</keyword>
<accession>A0A3A4NE21</accession>
<dbReference type="InterPro" id="IPR036291">
    <property type="entry name" value="NAD(P)-bd_dom_sf"/>
</dbReference>
<dbReference type="AlphaFoldDB" id="A0A3A4NE21"/>
<dbReference type="EMBL" id="QZKU01000127">
    <property type="protein sequence ID" value="RJP16616.1"/>
    <property type="molecule type" value="Genomic_DNA"/>
</dbReference>
<evidence type="ECO:0000256" key="5">
    <source>
        <dbReference type="PROSITE-ProRule" id="PRU00409"/>
    </source>
</evidence>
<dbReference type="Pfam" id="PF13549">
    <property type="entry name" value="ATP-grasp_5"/>
    <property type="match status" value="1"/>
</dbReference>
<dbReference type="SUPFAM" id="SSF56059">
    <property type="entry name" value="Glutathione synthetase ATP-binding domain-like"/>
    <property type="match status" value="1"/>
</dbReference>
<dbReference type="SMART" id="SM00881">
    <property type="entry name" value="CoA_binding"/>
    <property type="match status" value="1"/>
</dbReference>
<keyword evidence="1" id="KW-0436">Ligase</keyword>
<evidence type="ECO:0000256" key="3">
    <source>
        <dbReference type="ARBA" id="ARBA00022840"/>
    </source>
</evidence>
<dbReference type="FunFam" id="3.30.1490.20:FF:000020">
    <property type="entry name" value="Protein lysine acetyltransferase"/>
    <property type="match status" value="1"/>
</dbReference>
<gene>
    <name evidence="7" type="ORF">C4520_18460</name>
</gene>
<dbReference type="GO" id="GO:0043758">
    <property type="term" value="F:acetate-CoA ligase (ADP-forming) activity"/>
    <property type="evidence" value="ECO:0007669"/>
    <property type="project" value="InterPro"/>
</dbReference>
<evidence type="ECO:0000256" key="1">
    <source>
        <dbReference type="ARBA" id="ARBA00022598"/>
    </source>
</evidence>
<dbReference type="Pfam" id="PF19045">
    <property type="entry name" value="Ligase_CoA_2"/>
    <property type="match status" value="1"/>
</dbReference>
<dbReference type="Gene3D" id="3.40.50.261">
    <property type="entry name" value="Succinyl-CoA synthetase domains"/>
    <property type="match status" value="2"/>
</dbReference>
<dbReference type="InterPro" id="IPR043938">
    <property type="entry name" value="Ligase_CoA_dom"/>
</dbReference>
<evidence type="ECO:0000259" key="6">
    <source>
        <dbReference type="PROSITE" id="PS50975"/>
    </source>
</evidence>
<dbReference type="SUPFAM" id="SSF51735">
    <property type="entry name" value="NAD(P)-binding Rossmann-fold domains"/>
    <property type="match status" value="1"/>
</dbReference>
<dbReference type="SUPFAM" id="SSF52210">
    <property type="entry name" value="Succinyl-CoA synthetase domains"/>
    <property type="match status" value="2"/>
</dbReference>
<evidence type="ECO:0000256" key="4">
    <source>
        <dbReference type="ARBA" id="ARBA00060888"/>
    </source>
</evidence>